<evidence type="ECO:0000313" key="7">
    <source>
        <dbReference type="EMBL" id="TSC65218.1"/>
    </source>
</evidence>
<sequence>MQPKQKTIAVVGGGFGGLNAAILLRKYIRQEKAHVLLIDKSSYHLYYPNLYEVAASEEEFVSIKALKKSIALPFTDVLSRHNIQFIEAEVTKIHQKENYIVFREEKIDYDYLVLATGAVPDFFNIPGAEKNTLTFKSVNDALRVRSNLEALVQQAATSTAKRAVRIIIAGGGFTGVELAGELTNLKKIVAWKYSFPEEKIEIEIIEGSGQLMPGMGKEVCIPITERLKEIGVRISFNSMITEVSEKSITLKNGEVQNFDMIIWAAGIKGADIPFDTKAETDYKNRCMTSADLTLKEFPNVYLIGDNACVLDSNKMPMPQTATQAIDHAEFVAHNIAASVNGYPTFEYVTKPSPYIIPVKGKWALLHFANGINIKGFFAWLAKQFANLGYFMRLLPPWKAIRLAWFDVEIYTKND</sequence>
<evidence type="ECO:0000256" key="1">
    <source>
        <dbReference type="ARBA" id="ARBA00001974"/>
    </source>
</evidence>
<keyword evidence="5" id="KW-0560">Oxidoreductase</keyword>
<dbReference type="InterPro" id="IPR051169">
    <property type="entry name" value="NADH-Q_oxidoreductase"/>
</dbReference>
<dbReference type="SUPFAM" id="SSF51905">
    <property type="entry name" value="FAD/NAD(P)-binding domain"/>
    <property type="match status" value="1"/>
</dbReference>
<comment type="similarity">
    <text evidence="2">Belongs to the NADH dehydrogenase family.</text>
</comment>
<protein>
    <submittedName>
        <fullName evidence="7">NADH dehydrogenase</fullName>
    </submittedName>
</protein>
<keyword evidence="4" id="KW-0274">FAD</keyword>
<accession>A0A554JA28</accession>
<comment type="cofactor">
    <cofactor evidence="1">
        <name>FAD</name>
        <dbReference type="ChEBI" id="CHEBI:57692"/>
    </cofactor>
</comment>
<gene>
    <name evidence="7" type="ORF">G01um101477_569</name>
</gene>
<dbReference type="PRINTS" id="PR00411">
    <property type="entry name" value="PNDRDTASEI"/>
</dbReference>
<dbReference type="AlphaFoldDB" id="A0A554JA28"/>
<evidence type="ECO:0000256" key="2">
    <source>
        <dbReference type="ARBA" id="ARBA00005272"/>
    </source>
</evidence>
<dbReference type="PANTHER" id="PTHR42913:SF3">
    <property type="entry name" value="64 KDA MITOCHONDRIAL NADH DEHYDROGENASE (EUROFUNG)"/>
    <property type="match status" value="1"/>
</dbReference>
<dbReference type="PRINTS" id="PR00368">
    <property type="entry name" value="FADPNR"/>
</dbReference>
<organism evidence="7 8">
    <name type="scientific">Candidatus Doudnabacteria bacterium Gr01-1014_77</name>
    <dbReference type="NCBI Taxonomy" id="2017133"/>
    <lineage>
        <taxon>Bacteria</taxon>
        <taxon>Candidatus Doudnaibacteriota</taxon>
    </lineage>
</organism>
<evidence type="ECO:0000256" key="5">
    <source>
        <dbReference type="ARBA" id="ARBA00023002"/>
    </source>
</evidence>
<feature type="domain" description="FAD/NAD(P)-binding" evidence="6">
    <location>
        <begin position="7"/>
        <end position="328"/>
    </location>
</feature>
<proteinExistence type="inferred from homology"/>
<comment type="caution">
    <text evidence="7">The sequence shown here is derived from an EMBL/GenBank/DDBJ whole genome shotgun (WGS) entry which is preliminary data.</text>
</comment>
<dbReference type="GO" id="GO:0019646">
    <property type="term" value="P:aerobic electron transport chain"/>
    <property type="evidence" value="ECO:0007669"/>
    <property type="project" value="TreeGrafter"/>
</dbReference>
<evidence type="ECO:0000256" key="3">
    <source>
        <dbReference type="ARBA" id="ARBA00022630"/>
    </source>
</evidence>
<reference evidence="7 8" key="1">
    <citation type="submission" date="2017-07" db="EMBL/GenBank/DDBJ databases">
        <title>Mechanisms for carbon and nitrogen cycling indicate functional differentiation within the Candidate Phyla Radiation.</title>
        <authorList>
            <person name="Danczak R.E."/>
            <person name="Johnston M.D."/>
            <person name="Kenah C."/>
            <person name="Slattery M."/>
            <person name="Wrighton K.C."/>
            <person name="Wilkins M.J."/>
        </authorList>
    </citation>
    <scope>NUCLEOTIDE SEQUENCE [LARGE SCALE GENOMIC DNA]</scope>
    <source>
        <strain evidence="7">Gr01-1014_77</strain>
    </source>
</reference>
<dbReference type="PANTHER" id="PTHR42913">
    <property type="entry name" value="APOPTOSIS-INDUCING FACTOR 1"/>
    <property type="match status" value="1"/>
</dbReference>
<evidence type="ECO:0000259" key="6">
    <source>
        <dbReference type="Pfam" id="PF07992"/>
    </source>
</evidence>
<dbReference type="Pfam" id="PF07992">
    <property type="entry name" value="Pyr_redox_2"/>
    <property type="match status" value="1"/>
</dbReference>
<evidence type="ECO:0000313" key="8">
    <source>
        <dbReference type="Proteomes" id="UP000319613"/>
    </source>
</evidence>
<evidence type="ECO:0000256" key="4">
    <source>
        <dbReference type="ARBA" id="ARBA00022827"/>
    </source>
</evidence>
<keyword evidence="3" id="KW-0285">Flavoprotein</keyword>
<dbReference type="EMBL" id="VMFF01000059">
    <property type="protein sequence ID" value="TSC65218.1"/>
    <property type="molecule type" value="Genomic_DNA"/>
</dbReference>
<dbReference type="Proteomes" id="UP000319613">
    <property type="component" value="Unassembled WGS sequence"/>
</dbReference>
<name>A0A554JA28_9BACT</name>
<dbReference type="InterPro" id="IPR036188">
    <property type="entry name" value="FAD/NAD-bd_sf"/>
</dbReference>
<dbReference type="InterPro" id="IPR023753">
    <property type="entry name" value="FAD/NAD-binding_dom"/>
</dbReference>
<dbReference type="GO" id="GO:0003955">
    <property type="term" value="F:NAD(P)H dehydrogenase (quinone) activity"/>
    <property type="evidence" value="ECO:0007669"/>
    <property type="project" value="TreeGrafter"/>
</dbReference>
<dbReference type="Gene3D" id="3.50.50.100">
    <property type="match status" value="1"/>
</dbReference>